<dbReference type="SUPFAM" id="SSF52499">
    <property type="entry name" value="Isochorismatase-like hydrolases"/>
    <property type="match status" value="1"/>
</dbReference>
<keyword evidence="2" id="KW-0378">Hydrolase</keyword>
<dbReference type="AlphaFoldDB" id="A0A099YF38"/>
<dbReference type="CDD" id="cd00431">
    <property type="entry name" value="cysteine_hydrolases"/>
    <property type="match status" value="1"/>
</dbReference>
<dbReference type="InterPro" id="IPR036380">
    <property type="entry name" value="Isochorismatase-like_sf"/>
</dbReference>
<protein>
    <submittedName>
        <fullName evidence="4">Isochorismatase</fullName>
    </submittedName>
</protein>
<sequence>MANEALLIIDYTNDFVADDGALTCGQAAQTLDEHITQLADDFLKAGKWVYLPTDVHHQNDPYHPESRLYPPHNIKGTWGRELYGRLGKWYQKHQDDEHVVLLDKTHYSSFCGTPLDLRLRERKVDTVHLAGVCTDICVLHTAIAAYDLNYQIVVHEKAVATFDPAGQVWAMKHFKNVLNAQIED</sequence>
<comment type="similarity">
    <text evidence="1">Belongs to the isochorismatase family.</text>
</comment>
<dbReference type="GO" id="GO:0016787">
    <property type="term" value="F:hydrolase activity"/>
    <property type="evidence" value="ECO:0007669"/>
    <property type="project" value="UniProtKB-KW"/>
</dbReference>
<dbReference type="EMBL" id="JROC01000019">
    <property type="protein sequence ID" value="KGL67528.1"/>
    <property type="molecule type" value="Genomic_DNA"/>
</dbReference>
<evidence type="ECO:0000259" key="3">
    <source>
        <dbReference type="Pfam" id="PF00857"/>
    </source>
</evidence>
<proteinExistence type="inferred from homology"/>
<name>A0A099YF38_LIMMU</name>
<reference evidence="4 5" key="1">
    <citation type="submission" date="2014-09" db="EMBL/GenBank/DDBJ databases">
        <title>Lactobacillus mucosae CRL573 Genome Sequencing.</title>
        <authorList>
            <person name="Bleckwedel J."/>
            <person name="Teran L.C."/>
            <person name="Bonacina J."/>
            <person name="Saavedra L."/>
            <person name="Mozzi F.B."/>
            <person name="Raya R.R."/>
        </authorList>
    </citation>
    <scope>NUCLEOTIDE SEQUENCE [LARGE SCALE GENOMIC DNA]</scope>
    <source>
        <strain evidence="4 5">CRL573</strain>
    </source>
</reference>
<evidence type="ECO:0000256" key="1">
    <source>
        <dbReference type="ARBA" id="ARBA00006336"/>
    </source>
</evidence>
<evidence type="ECO:0000313" key="4">
    <source>
        <dbReference type="EMBL" id="KGL67528.1"/>
    </source>
</evidence>
<comment type="caution">
    <text evidence="4">The sequence shown here is derived from an EMBL/GenBank/DDBJ whole genome shotgun (WGS) entry which is preliminary data.</text>
</comment>
<dbReference type="PANTHER" id="PTHR43540">
    <property type="entry name" value="PEROXYUREIDOACRYLATE/UREIDOACRYLATE AMIDOHYDROLASE-RELATED"/>
    <property type="match status" value="1"/>
</dbReference>
<dbReference type="Pfam" id="PF00857">
    <property type="entry name" value="Isochorismatase"/>
    <property type="match status" value="1"/>
</dbReference>
<evidence type="ECO:0000256" key="2">
    <source>
        <dbReference type="ARBA" id="ARBA00022801"/>
    </source>
</evidence>
<dbReference type="InterPro" id="IPR050272">
    <property type="entry name" value="Isochorismatase-like_hydrls"/>
</dbReference>
<feature type="domain" description="Isochorismatase-like" evidence="3">
    <location>
        <begin position="5"/>
        <end position="178"/>
    </location>
</feature>
<evidence type="ECO:0000313" key="5">
    <source>
        <dbReference type="Proteomes" id="UP000030001"/>
    </source>
</evidence>
<gene>
    <name evidence="4" type="ORF">LX03_00810</name>
</gene>
<dbReference type="Gene3D" id="3.40.50.850">
    <property type="entry name" value="Isochorismatase-like"/>
    <property type="match status" value="1"/>
</dbReference>
<dbReference type="PANTHER" id="PTHR43540:SF10">
    <property type="entry name" value="ISOCHORISMATASE"/>
    <property type="match status" value="1"/>
</dbReference>
<dbReference type="Proteomes" id="UP000030001">
    <property type="component" value="Unassembled WGS sequence"/>
</dbReference>
<organism evidence="4 5">
    <name type="scientific">Limosilactobacillus mucosae</name>
    <name type="common">Lactobacillus mucosae</name>
    <dbReference type="NCBI Taxonomy" id="97478"/>
    <lineage>
        <taxon>Bacteria</taxon>
        <taxon>Bacillati</taxon>
        <taxon>Bacillota</taxon>
        <taxon>Bacilli</taxon>
        <taxon>Lactobacillales</taxon>
        <taxon>Lactobacillaceae</taxon>
        <taxon>Limosilactobacillus</taxon>
    </lineage>
</organism>
<dbReference type="InterPro" id="IPR000868">
    <property type="entry name" value="Isochorismatase-like_dom"/>
</dbReference>
<accession>A0A099YF38</accession>